<comment type="caution">
    <text evidence="1">The sequence shown here is derived from an EMBL/GenBank/DDBJ whole genome shotgun (WGS) entry which is preliminary data.</text>
</comment>
<dbReference type="EMBL" id="JBJUIK010000001">
    <property type="protein sequence ID" value="KAL3537545.1"/>
    <property type="molecule type" value="Genomic_DNA"/>
</dbReference>
<name>A0ABD3B2G5_9GENT</name>
<gene>
    <name evidence="1" type="ORF">ACH5RR_000911</name>
</gene>
<evidence type="ECO:0000313" key="2">
    <source>
        <dbReference type="Proteomes" id="UP001630127"/>
    </source>
</evidence>
<reference evidence="1 2" key="1">
    <citation type="submission" date="2024-11" db="EMBL/GenBank/DDBJ databases">
        <title>A near-complete genome assembly of Cinchona calisaya.</title>
        <authorList>
            <person name="Lian D.C."/>
            <person name="Zhao X.W."/>
            <person name="Wei L."/>
        </authorList>
    </citation>
    <scope>NUCLEOTIDE SEQUENCE [LARGE SCALE GENOMIC DNA]</scope>
    <source>
        <tissue evidence="1">Nenye</tissue>
    </source>
</reference>
<proteinExistence type="predicted"/>
<dbReference type="Proteomes" id="UP001630127">
    <property type="component" value="Unassembled WGS sequence"/>
</dbReference>
<organism evidence="1 2">
    <name type="scientific">Cinchona calisaya</name>
    <dbReference type="NCBI Taxonomy" id="153742"/>
    <lineage>
        <taxon>Eukaryota</taxon>
        <taxon>Viridiplantae</taxon>
        <taxon>Streptophyta</taxon>
        <taxon>Embryophyta</taxon>
        <taxon>Tracheophyta</taxon>
        <taxon>Spermatophyta</taxon>
        <taxon>Magnoliopsida</taxon>
        <taxon>eudicotyledons</taxon>
        <taxon>Gunneridae</taxon>
        <taxon>Pentapetalae</taxon>
        <taxon>asterids</taxon>
        <taxon>lamiids</taxon>
        <taxon>Gentianales</taxon>
        <taxon>Rubiaceae</taxon>
        <taxon>Cinchonoideae</taxon>
        <taxon>Cinchoneae</taxon>
        <taxon>Cinchona</taxon>
    </lineage>
</organism>
<protein>
    <submittedName>
        <fullName evidence="1">Uncharacterized protein</fullName>
    </submittedName>
</protein>
<sequence length="96" mass="11048">MIGNKLSRVVSVDVGQDGLGWGKFLKVQVSINVFLPLRKAMKFFYESDHIEIDFQYDLQPIGTYRKRYLKTEIVPITNPGRIEEAKGTEVSEEGRR</sequence>
<evidence type="ECO:0000313" key="1">
    <source>
        <dbReference type="EMBL" id="KAL3537545.1"/>
    </source>
</evidence>
<accession>A0ABD3B2G5</accession>
<keyword evidence="2" id="KW-1185">Reference proteome</keyword>
<dbReference type="AlphaFoldDB" id="A0ABD3B2G5"/>